<dbReference type="SUPFAM" id="SSF55856">
    <property type="entry name" value="Cytochrome b5-like heme/steroid binding domain"/>
    <property type="match status" value="1"/>
</dbReference>
<dbReference type="InterPro" id="IPR050577">
    <property type="entry name" value="MAPR/NEUFC/NENF-like"/>
</dbReference>
<organism evidence="4 5">
    <name type="scientific">Coccomyxa viridis</name>
    <dbReference type="NCBI Taxonomy" id="1274662"/>
    <lineage>
        <taxon>Eukaryota</taxon>
        <taxon>Viridiplantae</taxon>
        <taxon>Chlorophyta</taxon>
        <taxon>core chlorophytes</taxon>
        <taxon>Trebouxiophyceae</taxon>
        <taxon>Trebouxiophyceae incertae sedis</taxon>
        <taxon>Coccomyxaceae</taxon>
        <taxon>Coccomyxa</taxon>
    </lineage>
</organism>
<evidence type="ECO:0000256" key="2">
    <source>
        <dbReference type="ARBA" id="ARBA00038357"/>
    </source>
</evidence>
<evidence type="ECO:0000256" key="1">
    <source>
        <dbReference type="ARBA" id="ARBA00022665"/>
    </source>
</evidence>
<proteinExistence type="inferred from homology"/>
<evidence type="ECO:0000313" key="5">
    <source>
        <dbReference type="Proteomes" id="UP001314263"/>
    </source>
</evidence>
<accession>A0AAV1HY35</accession>
<gene>
    <name evidence="4" type="ORF">CVIRNUC_003103</name>
</gene>
<dbReference type="PANTHER" id="PTHR10281">
    <property type="entry name" value="MEMBRANE-ASSOCIATED PROGESTERONE RECEPTOR COMPONENT-RELATED"/>
    <property type="match status" value="1"/>
</dbReference>
<dbReference type="GO" id="GO:0005496">
    <property type="term" value="F:steroid binding"/>
    <property type="evidence" value="ECO:0007669"/>
    <property type="project" value="UniProtKB-KW"/>
</dbReference>
<dbReference type="Gene3D" id="3.10.120.10">
    <property type="entry name" value="Cytochrome b5-like heme/steroid binding domain"/>
    <property type="match status" value="1"/>
</dbReference>
<dbReference type="GO" id="GO:0012505">
    <property type="term" value="C:endomembrane system"/>
    <property type="evidence" value="ECO:0007669"/>
    <property type="project" value="TreeGrafter"/>
</dbReference>
<dbReference type="Proteomes" id="UP001314263">
    <property type="component" value="Unassembled WGS sequence"/>
</dbReference>
<dbReference type="FunFam" id="3.10.120.10:FF:000003">
    <property type="entry name" value="membrane-associated progesterone receptor component 1"/>
    <property type="match status" value="1"/>
</dbReference>
<keyword evidence="5" id="KW-1185">Reference proteome</keyword>
<dbReference type="SMART" id="SM01117">
    <property type="entry name" value="Cyt-b5"/>
    <property type="match status" value="1"/>
</dbReference>
<protein>
    <recommendedName>
        <fullName evidence="3">Cytochrome b5 heme-binding domain-containing protein</fullName>
    </recommendedName>
</protein>
<keyword evidence="1" id="KW-0446">Lipid-binding</keyword>
<feature type="domain" description="Cytochrome b5 heme-binding" evidence="3">
    <location>
        <begin position="5"/>
        <end position="100"/>
    </location>
</feature>
<dbReference type="AlphaFoldDB" id="A0AAV1HY35"/>
<comment type="similarity">
    <text evidence="2">Belongs to the cytochrome b5 family. MAPR subfamily.</text>
</comment>
<reference evidence="4 5" key="1">
    <citation type="submission" date="2023-10" db="EMBL/GenBank/DDBJ databases">
        <authorList>
            <person name="Maclean D."/>
            <person name="Macfadyen A."/>
        </authorList>
    </citation>
    <scope>NUCLEOTIDE SEQUENCE [LARGE SCALE GENOMIC DNA]</scope>
</reference>
<keyword evidence="1" id="KW-0754">Steroid-binding</keyword>
<sequence>MVYTFTAEELSKYDGVKDEKIYFSVRGTVYDVSSAPDFYGPGCGYHIFAGKECSRALALMSLKPEDCNSNLEDLDESKIKILDDWRKKFDEKYPKVGMLAEEETEDQVP</sequence>
<dbReference type="PANTHER" id="PTHR10281:SF76">
    <property type="entry name" value="CALCUTTA CUP-RELATED"/>
    <property type="match status" value="1"/>
</dbReference>
<dbReference type="InterPro" id="IPR001199">
    <property type="entry name" value="Cyt_B5-like_heme/steroid-bd"/>
</dbReference>
<dbReference type="Pfam" id="PF00173">
    <property type="entry name" value="Cyt-b5"/>
    <property type="match status" value="1"/>
</dbReference>
<dbReference type="GO" id="GO:0016020">
    <property type="term" value="C:membrane"/>
    <property type="evidence" value="ECO:0007669"/>
    <property type="project" value="TreeGrafter"/>
</dbReference>
<dbReference type="EMBL" id="CAUYUE010000004">
    <property type="protein sequence ID" value="CAK0763889.1"/>
    <property type="molecule type" value="Genomic_DNA"/>
</dbReference>
<evidence type="ECO:0000259" key="3">
    <source>
        <dbReference type="SMART" id="SM01117"/>
    </source>
</evidence>
<name>A0AAV1HY35_9CHLO</name>
<evidence type="ECO:0000313" key="4">
    <source>
        <dbReference type="EMBL" id="CAK0763889.1"/>
    </source>
</evidence>
<comment type="caution">
    <text evidence="4">The sequence shown here is derived from an EMBL/GenBank/DDBJ whole genome shotgun (WGS) entry which is preliminary data.</text>
</comment>
<dbReference type="InterPro" id="IPR036400">
    <property type="entry name" value="Cyt_B5-like_heme/steroid_sf"/>
</dbReference>